<accession>A0ABU2NBA5</accession>
<gene>
    <name evidence="3" type="ORF">RM445_16955</name>
</gene>
<keyword evidence="3" id="KW-0808">Transferase</keyword>
<evidence type="ECO:0000256" key="1">
    <source>
        <dbReference type="SAM" id="MobiDB-lite"/>
    </source>
</evidence>
<protein>
    <submittedName>
        <fullName evidence="3">Glycosyltransferase</fullName>
        <ecNumber evidence="3">2.4.-.-</ecNumber>
    </submittedName>
</protein>
<dbReference type="GO" id="GO:0016757">
    <property type="term" value="F:glycosyltransferase activity"/>
    <property type="evidence" value="ECO:0007669"/>
    <property type="project" value="UniProtKB-KW"/>
</dbReference>
<dbReference type="EC" id="2.4.-.-" evidence="3"/>
<comment type="caution">
    <text evidence="3">The sequence shown here is derived from an EMBL/GenBank/DDBJ whole genome shotgun (WGS) entry which is preliminary data.</text>
</comment>
<dbReference type="RefSeq" id="WP_311557420.1">
    <property type="nucleotide sequence ID" value="NZ_JAVREJ010000011.1"/>
</dbReference>
<evidence type="ECO:0000313" key="4">
    <source>
        <dbReference type="Proteomes" id="UP001183202"/>
    </source>
</evidence>
<organism evidence="3 4">
    <name type="scientific">Pseudonocardia charpentierae</name>
    <dbReference type="NCBI Taxonomy" id="3075545"/>
    <lineage>
        <taxon>Bacteria</taxon>
        <taxon>Bacillati</taxon>
        <taxon>Actinomycetota</taxon>
        <taxon>Actinomycetes</taxon>
        <taxon>Pseudonocardiales</taxon>
        <taxon>Pseudonocardiaceae</taxon>
        <taxon>Pseudonocardia</taxon>
    </lineage>
</organism>
<sequence length="262" mass="28035">MSSVTASTPAEASSAPEPAARRGRLRAPVELEVVIPAYNESGRLPETLRQSVAYLDRQSWQSRIVVVDNGSVDETAADARVAAAVTERVDVVVIGCSRAGKGAAVRRGLLTSTSPLVGFYDADLATPLDTLVPTVEALQTGADAVIASRHAPGASFVIPQPLRRRAGGDMFRLLTRKLVPGIADTQCGFKFFRREIVQTAIARVRTTGFAFDVELLAQVQRAGGKIVEIPVAWTDVTGSTFHPVRDGLASFRAVFDLRGSHR</sequence>
<name>A0ABU2NBA5_9PSEU</name>
<dbReference type="Proteomes" id="UP001183202">
    <property type="component" value="Unassembled WGS sequence"/>
</dbReference>
<feature type="domain" description="Glycosyltransferase 2-like" evidence="2">
    <location>
        <begin position="33"/>
        <end position="198"/>
    </location>
</feature>
<dbReference type="InterPro" id="IPR001173">
    <property type="entry name" value="Glyco_trans_2-like"/>
</dbReference>
<dbReference type="Gene3D" id="3.90.550.10">
    <property type="entry name" value="Spore Coat Polysaccharide Biosynthesis Protein SpsA, Chain A"/>
    <property type="match status" value="1"/>
</dbReference>
<feature type="region of interest" description="Disordered" evidence="1">
    <location>
        <begin position="1"/>
        <end position="23"/>
    </location>
</feature>
<dbReference type="EMBL" id="JAVREJ010000011">
    <property type="protein sequence ID" value="MDT0351221.1"/>
    <property type="molecule type" value="Genomic_DNA"/>
</dbReference>
<feature type="compositionally biased region" description="Low complexity" evidence="1">
    <location>
        <begin position="1"/>
        <end position="18"/>
    </location>
</feature>
<proteinExistence type="predicted"/>
<dbReference type="PANTHER" id="PTHR10859:SF91">
    <property type="entry name" value="DOLICHYL-PHOSPHATE BETA-GLUCOSYLTRANSFERASE"/>
    <property type="match status" value="1"/>
</dbReference>
<dbReference type="SUPFAM" id="SSF53448">
    <property type="entry name" value="Nucleotide-diphospho-sugar transferases"/>
    <property type="match status" value="1"/>
</dbReference>
<dbReference type="Pfam" id="PF00535">
    <property type="entry name" value="Glycos_transf_2"/>
    <property type="match status" value="1"/>
</dbReference>
<keyword evidence="4" id="KW-1185">Reference proteome</keyword>
<dbReference type="PANTHER" id="PTHR10859">
    <property type="entry name" value="GLYCOSYL TRANSFERASE"/>
    <property type="match status" value="1"/>
</dbReference>
<keyword evidence="3" id="KW-0328">Glycosyltransferase</keyword>
<evidence type="ECO:0000313" key="3">
    <source>
        <dbReference type="EMBL" id="MDT0351221.1"/>
    </source>
</evidence>
<reference evidence="4" key="1">
    <citation type="submission" date="2023-07" db="EMBL/GenBank/DDBJ databases">
        <title>30 novel species of actinomycetes from the DSMZ collection.</title>
        <authorList>
            <person name="Nouioui I."/>
        </authorList>
    </citation>
    <scope>NUCLEOTIDE SEQUENCE [LARGE SCALE GENOMIC DNA]</scope>
    <source>
        <strain evidence="4">DSM 45834</strain>
    </source>
</reference>
<evidence type="ECO:0000259" key="2">
    <source>
        <dbReference type="Pfam" id="PF00535"/>
    </source>
</evidence>
<dbReference type="InterPro" id="IPR029044">
    <property type="entry name" value="Nucleotide-diphossugar_trans"/>
</dbReference>